<evidence type="ECO:0000256" key="3">
    <source>
        <dbReference type="SAM" id="MobiDB-lite"/>
    </source>
</evidence>
<dbReference type="GO" id="GO:0005634">
    <property type="term" value="C:nucleus"/>
    <property type="evidence" value="ECO:0007669"/>
    <property type="project" value="UniProtKB-SubCell"/>
</dbReference>
<evidence type="ECO:0000259" key="4">
    <source>
        <dbReference type="SMART" id="SM00906"/>
    </source>
</evidence>
<evidence type="ECO:0000256" key="2">
    <source>
        <dbReference type="ARBA" id="ARBA00023242"/>
    </source>
</evidence>
<sequence length="632" mass="71312">MSSSESVETGKPRQRTGSSPTKRQRGDNEDYGEHETGSTASRPLDDRNEHPDRVLDYVTSPVLGNIFLEAPNAPESHTREPSVLDPQRSRTEVLKLFPSRKACSFLIQFFLAKVNWLYEEIYPQTFLERYNSWWSQPDYHGEEDIQFGVLILRICVNSLEFLPHPKWPTQGVLDAQCDILESRCNAAACKLDSYQPRKPSLIRVQQLILYIATLVNAGNTKDSHAMLAETVKEAQEINLSLEEKWGPMSEFDKETRRKAFWNVYVWDRFYCTFLGRWPLIPEGYFNVKLPSETPYITSNDRNAPTLYTDVLINLRLGKFMQSFLSAPAQRAERLNPKLVAAAAQMLKEQIIDKLHPAFRMDHPDTRWDSMIPNLRLKRAESYMVINGVLEAIHKGFIGPLTIQAYQEIQFNSSDLQLAEAHRATLINCCTSIITNLIGFLDLLGGGPHRYFMISMAAVEMTAVLGTCIVSDNLIRRQTSRKSGSFPPLDPILREKCRENFGEGLKLLDLLAQRSPLALKGARIMRQLQLRILQEEMDEHNSILTLPPNNPQVKYDVVPVPLSLNSPTFPENFSAADPPSAMLGQAFMAAEWESFSAGADMSWFFDDSMFLNGGVGDPGMDFGSGVGGGYDGI</sequence>
<keyword evidence="2" id="KW-0539">Nucleus</keyword>
<evidence type="ECO:0000313" key="6">
    <source>
        <dbReference type="Proteomes" id="UP000235786"/>
    </source>
</evidence>
<name>A0A2J6RFK8_HYAVF</name>
<dbReference type="Pfam" id="PF04082">
    <property type="entry name" value="Fungal_trans"/>
    <property type="match status" value="1"/>
</dbReference>
<comment type="subcellular location">
    <subcellularLocation>
        <location evidence="1">Nucleus</location>
    </subcellularLocation>
</comment>
<dbReference type="PANTHER" id="PTHR31001:SF87">
    <property type="entry name" value="COL-21"/>
    <property type="match status" value="1"/>
</dbReference>
<dbReference type="GO" id="GO:0006351">
    <property type="term" value="P:DNA-templated transcription"/>
    <property type="evidence" value="ECO:0007669"/>
    <property type="project" value="InterPro"/>
</dbReference>
<dbReference type="STRING" id="1149755.A0A2J6RFK8"/>
<dbReference type="GO" id="GO:0003677">
    <property type="term" value="F:DNA binding"/>
    <property type="evidence" value="ECO:0007669"/>
    <property type="project" value="InterPro"/>
</dbReference>
<dbReference type="EMBL" id="KZ613949">
    <property type="protein sequence ID" value="PMD37302.1"/>
    <property type="molecule type" value="Genomic_DNA"/>
</dbReference>
<dbReference type="InterPro" id="IPR007219">
    <property type="entry name" value="XnlR_reg_dom"/>
</dbReference>
<protein>
    <recommendedName>
        <fullName evidence="4">Xylanolytic transcriptional activator regulatory domain-containing protein</fullName>
    </recommendedName>
</protein>
<keyword evidence="6" id="KW-1185">Reference proteome</keyword>
<dbReference type="OrthoDB" id="5344325at2759"/>
<evidence type="ECO:0000256" key="1">
    <source>
        <dbReference type="ARBA" id="ARBA00004123"/>
    </source>
</evidence>
<feature type="compositionally biased region" description="Basic and acidic residues" evidence="3">
    <location>
        <begin position="24"/>
        <end position="36"/>
    </location>
</feature>
<feature type="domain" description="Xylanolytic transcriptional activator regulatory" evidence="4">
    <location>
        <begin position="223"/>
        <end position="296"/>
    </location>
</feature>
<gene>
    <name evidence="5" type="ORF">L207DRAFT_568322</name>
</gene>
<feature type="region of interest" description="Disordered" evidence="3">
    <location>
        <begin position="1"/>
        <end position="51"/>
    </location>
</feature>
<accession>A0A2J6RFK8</accession>
<dbReference type="CDD" id="cd12148">
    <property type="entry name" value="fungal_TF_MHR"/>
    <property type="match status" value="1"/>
</dbReference>
<dbReference type="AlphaFoldDB" id="A0A2J6RFK8"/>
<dbReference type="GO" id="GO:0008270">
    <property type="term" value="F:zinc ion binding"/>
    <property type="evidence" value="ECO:0007669"/>
    <property type="project" value="InterPro"/>
</dbReference>
<dbReference type="PANTHER" id="PTHR31001">
    <property type="entry name" value="UNCHARACTERIZED TRANSCRIPTIONAL REGULATORY PROTEIN"/>
    <property type="match status" value="1"/>
</dbReference>
<dbReference type="InterPro" id="IPR050613">
    <property type="entry name" value="Sec_Metabolite_Reg"/>
</dbReference>
<organism evidence="5 6">
    <name type="scientific">Hyaloscypha variabilis (strain UAMH 11265 / GT02V1 / F)</name>
    <name type="common">Meliniomyces variabilis</name>
    <dbReference type="NCBI Taxonomy" id="1149755"/>
    <lineage>
        <taxon>Eukaryota</taxon>
        <taxon>Fungi</taxon>
        <taxon>Dikarya</taxon>
        <taxon>Ascomycota</taxon>
        <taxon>Pezizomycotina</taxon>
        <taxon>Leotiomycetes</taxon>
        <taxon>Helotiales</taxon>
        <taxon>Hyaloscyphaceae</taxon>
        <taxon>Hyaloscypha</taxon>
        <taxon>Hyaloscypha variabilis</taxon>
    </lineage>
</organism>
<proteinExistence type="predicted"/>
<reference evidence="5 6" key="1">
    <citation type="submission" date="2016-04" db="EMBL/GenBank/DDBJ databases">
        <title>A degradative enzymes factory behind the ericoid mycorrhizal symbiosis.</title>
        <authorList>
            <consortium name="DOE Joint Genome Institute"/>
            <person name="Martino E."/>
            <person name="Morin E."/>
            <person name="Grelet G."/>
            <person name="Kuo A."/>
            <person name="Kohler A."/>
            <person name="Daghino S."/>
            <person name="Barry K."/>
            <person name="Choi C."/>
            <person name="Cichocki N."/>
            <person name="Clum A."/>
            <person name="Copeland A."/>
            <person name="Hainaut M."/>
            <person name="Haridas S."/>
            <person name="Labutti K."/>
            <person name="Lindquist E."/>
            <person name="Lipzen A."/>
            <person name="Khouja H.-R."/>
            <person name="Murat C."/>
            <person name="Ohm R."/>
            <person name="Olson A."/>
            <person name="Spatafora J."/>
            <person name="Veneault-Fourrey C."/>
            <person name="Henrissat B."/>
            <person name="Grigoriev I."/>
            <person name="Martin F."/>
            <person name="Perotto S."/>
        </authorList>
    </citation>
    <scope>NUCLEOTIDE SEQUENCE [LARGE SCALE GENOMIC DNA]</scope>
    <source>
        <strain evidence="5 6">F</strain>
    </source>
</reference>
<dbReference type="Proteomes" id="UP000235786">
    <property type="component" value="Unassembled WGS sequence"/>
</dbReference>
<evidence type="ECO:0000313" key="5">
    <source>
        <dbReference type="EMBL" id="PMD37302.1"/>
    </source>
</evidence>
<dbReference type="SMART" id="SM00906">
    <property type="entry name" value="Fungal_trans"/>
    <property type="match status" value="1"/>
</dbReference>